<protein>
    <recommendedName>
        <fullName evidence="3">Tudor domain-containing protein</fullName>
    </recommendedName>
</protein>
<dbReference type="AlphaFoldDB" id="A0AAD9NPT7"/>
<dbReference type="PANTHER" id="PTHR46785">
    <property type="entry name" value="VON WILLEBRAND FACTOR A DOMAIN-CONTAINING PROTEIN 3B"/>
    <property type="match status" value="1"/>
</dbReference>
<dbReference type="EMBL" id="JAODUO010000670">
    <property type="protein sequence ID" value="KAK2176318.1"/>
    <property type="molecule type" value="Genomic_DNA"/>
</dbReference>
<keyword evidence="1" id="KW-0175">Coiled coil</keyword>
<proteinExistence type="predicted"/>
<dbReference type="Pfam" id="PF15057">
    <property type="entry name" value="DUF4537"/>
    <property type="match status" value="4"/>
</dbReference>
<evidence type="ECO:0000313" key="4">
    <source>
        <dbReference type="EMBL" id="KAK2176318.1"/>
    </source>
</evidence>
<gene>
    <name evidence="4" type="ORF">NP493_671g01019</name>
</gene>
<feature type="domain" description="Tudor" evidence="3">
    <location>
        <begin position="356"/>
        <end position="414"/>
    </location>
</feature>
<feature type="coiled-coil region" evidence="1">
    <location>
        <begin position="136"/>
        <end position="174"/>
    </location>
</feature>
<name>A0AAD9NPT7_RIDPI</name>
<accession>A0AAD9NPT7</accession>
<dbReference type="Proteomes" id="UP001209878">
    <property type="component" value="Unassembled WGS sequence"/>
</dbReference>
<keyword evidence="5" id="KW-1185">Reference proteome</keyword>
<dbReference type="SMART" id="SM00333">
    <property type="entry name" value="TUDOR"/>
    <property type="match status" value="2"/>
</dbReference>
<feature type="domain" description="Tudor" evidence="3">
    <location>
        <begin position="216"/>
        <end position="277"/>
    </location>
</feature>
<comment type="caution">
    <text evidence="4">The sequence shown here is derived from an EMBL/GenBank/DDBJ whole genome shotgun (WGS) entry which is preliminary data.</text>
</comment>
<dbReference type="Gene3D" id="2.30.30.140">
    <property type="match status" value="1"/>
</dbReference>
<dbReference type="SUPFAM" id="SSF63748">
    <property type="entry name" value="Tudor/PWWP/MBT"/>
    <property type="match status" value="1"/>
</dbReference>
<organism evidence="4 5">
    <name type="scientific">Ridgeia piscesae</name>
    <name type="common">Tubeworm</name>
    <dbReference type="NCBI Taxonomy" id="27915"/>
    <lineage>
        <taxon>Eukaryota</taxon>
        <taxon>Metazoa</taxon>
        <taxon>Spiralia</taxon>
        <taxon>Lophotrochozoa</taxon>
        <taxon>Annelida</taxon>
        <taxon>Polychaeta</taxon>
        <taxon>Sedentaria</taxon>
        <taxon>Canalipalpata</taxon>
        <taxon>Sabellida</taxon>
        <taxon>Siboglinidae</taxon>
        <taxon>Ridgeia</taxon>
    </lineage>
</organism>
<feature type="region of interest" description="Disordered" evidence="2">
    <location>
        <begin position="191"/>
        <end position="216"/>
    </location>
</feature>
<evidence type="ECO:0000259" key="3">
    <source>
        <dbReference type="SMART" id="SM00333"/>
    </source>
</evidence>
<dbReference type="InterPro" id="IPR002999">
    <property type="entry name" value="Tudor"/>
</dbReference>
<dbReference type="InterPro" id="IPR032770">
    <property type="entry name" value="DUF4537"/>
</dbReference>
<evidence type="ECO:0000256" key="1">
    <source>
        <dbReference type="SAM" id="Coils"/>
    </source>
</evidence>
<sequence length="553" mass="62915">MVPMRFIIPISGAISRPAINYNDYVLAKVTNQDSGLVCYVPGIISVMPRSARSCSAQAKFYTVTMYTGQVAHFLRSFLVKINKVRYTFLTRYISEKSGKGDEKDPETESVGYDRMSDVDQPLENEQCSTEQWKHLLEKQRRKQKRQQHRLRKMARELENVKQELRNKHEDADGDGSDHQQLLQLILAELSQKGKSQDGDQEPMEGQGQGQFLSDLPPIPSGEEVLARWSDDGWYYRGTVREDCNDMSCHCVRYSETGLYTFRRCHVSGTVRQDSNDMSCHCVRYGTVRQDCNDMSCHCVRYGMVRQDCNDMSCHCVRYGTVRQDCNDGSYLVEDSTGCLEKIGREDIIADSDDAHIVIEAGDTVVALHSSYSYSYAPAVVLGVTPDHWVEVRCYDGTKAKLPRDEVFRIPPEKYKSDISYIEVNERDWVGQVVVARNDESGTFHLGVIRGRIGNGRQYEVEWGDGSRSVQESTFIFGPFTKCHAITQGERVLAVADQDSLVYLPGKVISDGQQQLVIKFCDGSTSQQLDPVGCFWLSRDYYDNVVHYYKTKQD</sequence>
<evidence type="ECO:0000313" key="5">
    <source>
        <dbReference type="Proteomes" id="UP001209878"/>
    </source>
</evidence>
<reference evidence="4" key="1">
    <citation type="journal article" date="2023" name="Mol. Biol. Evol.">
        <title>Third-Generation Sequencing Reveals the Adaptive Role of the Epigenome in Three Deep-Sea Polychaetes.</title>
        <authorList>
            <person name="Perez M."/>
            <person name="Aroh O."/>
            <person name="Sun Y."/>
            <person name="Lan Y."/>
            <person name="Juniper S.K."/>
            <person name="Young C.R."/>
            <person name="Angers B."/>
            <person name="Qian P.Y."/>
        </authorList>
    </citation>
    <scope>NUCLEOTIDE SEQUENCE</scope>
    <source>
        <strain evidence="4">R07B-5</strain>
    </source>
</reference>
<dbReference type="CDD" id="cd04508">
    <property type="entry name" value="Tudor_SF"/>
    <property type="match status" value="1"/>
</dbReference>
<dbReference type="PANTHER" id="PTHR46785:SF1">
    <property type="entry name" value="VON WILLEBRAND FACTOR A DOMAIN-CONTAINING PROTEIN 3B"/>
    <property type="match status" value="1"/>
</dbReference>
<evidence type="ECO:0000256" key="2">
    <source>
        <dbReference type="SAM" id="MobiDB-lite"/>
    </source>
</evidence>